<keyword evidence="5 9" id="KW-0653">Protein transport</keyword>
<dbReference type="InterPro" id="IPR005807">
    <property type="entry name" value="SecE_bac"/>
</dbReference>
<accession>A0A1G1X4I3</accession>
<evidence type="ECO:0000256" key="1">
    <source>
        <dbReference type="ARBA" id="ARBA00004370"/>
    </source>
</evidence>
<organism evidence="10 11">
    <name type="scientific">Candidatus Andersenbacteria bacterium RIFCSPHIGHO2_12_FULL_45_11</name>
    <dbReference type="NCBI Taxonomy" id="1797281"/>
    <lineage>
        <taxon>Bacteria</taxon>
        <taxon>Candidatus Anderseniibacteriota</taxon>
    </lineage>
</organism>
<evidence type="ECO:0000313" key="10">
    <source>
        <dbReference type="EMBL" id="OGY34701.1"/>
    </source>
</evidence>
<evidence type="ECO:0000256" key="4">
    <source>
        <dbReference type="ARBA" id="ARBA00022692"/>
    </source>
</evidence>
<sequence length="63" mass="7141">MAKANLSFIREAREELKKVSWPSRQTTTRYTVIVIVMSLGVSLVTGGMDWALSLLVKTFIFSY</sequence>
<dbReference type="Gene3D" id="1.20.5.1030">
    <property type="entry name" value="Preprotein translocase secy subunit"/>
    <property type="match status" value="1"/>
</dbReference>
<evidence type="ECO:0000256" key="6">
    <source>
        <dbReference type="ARBA" id="ARBA00022989"/>
    </source>
</evidence>
<dbReference type="Pfam" id="PF00584">
    <property type="entry name" value="SecE"/>
    <property type="match status" value="1"/>
</dbReference>
<keyword evidence="7 9" id="KW-0811">Translocation</keyword>
<evidence type="ECO:0000256" key="8">
    <source>
        <dbReference type="ARBA" id="ARBA00023136"/>
    </source>
</evidence>
<reference evidence="10 11" key="1">
    <citation type="journal article" date="2016" name="Nat. Commun.">
        <title>Thousands of microbial genomes shed light on interconnected biogeochemical processes in an aquifer system.</title>
        <authorList>
            <person name="Anantharaman K."/>
            <person name="Brown C.T."/>
            <person name="Hug L.A."/>
            <person name="Sharon I."/>
            <person name="Castelle C.J."/>
            <person name="Probst A.J."/>
            <person name="Thomas B.C."/>
            <person name="Singh A."/>
            <person name="Wilkins M.J."/>
            <person name="Karaoz U."/>
            <person name="Brodie E.L."/>
            <person name="Williams K.H."/>
            <person name="Hubbard S.S."/>
            <person name="Banfield J.F."/>
        </authorList>
    </citation>
    <scope>NUCLEOTIDE SEQUENCE [LARGE SCALE GENOMIC DNA]</scope>
</reference>
<dbReference type="EMBL" id="MHHR01000011">
    <property type="protein sequence ID" value="OGY34701.1"/>
    <property type="molecule type" value="Genomic_DNA"/>
</dbReference>
<dbReference type="GO" id="GO:0009306">
    <property type="term" value="P:protein secretion"/>
    <property type="evidence" value="ECO:0007669"/>
    <property type="project" value="UniProtKB-UniRule"/>
</dbReference>
<comment type="similarity">
    <text evidence="9">Belongs to the SecE/SEC61-gamma family.</text>
</comment>
<dbReference type="GO" id="GO:0043952">
    <property type="term" value="P:protein transport by the Sec complex"/>
    <property type="evidence" value="ECO:0007669"/>
    <property type="project" value="UniProtKB-UniRule"/>
</dbReference>
<comment type="subunit">
    <text evidence="9">Component of the Sec protein translocase complex. Heterotrimer consisting of SecY, SecE and SecG subunits. The heterotrimers can form oligomers, although 1 heterotrimer is thought to be able to translocate proteins. Interacts with the ribosome. Interacts with SecDF, and other proteins may be involved. Interacts with SecA.</text>
</comment>
<evidence type="ECO:0000256" key="9">
    <source>
        <dbReference type="HAMAP-Rule" id="MF_00422"/>
    </source>
</evidence>
<dbReference type="NCBIfam" id="TIGR00964">
    <property type="entry name" value="secE_bact"/>
    <property type="match status" value="1"/>
</dbReference>
<evidence type="ECO:0000256" key="5">
    <source>
        <dbReference type="ARBA" id="ARBA00022927"/>
    </source>
</evidence>
<evidence type="ECO:0000256" key="7">
    <source>
        <dbReference type="ARBA" id="ARBA00023010"/>
    </source>
</evidence>
<evidence type="ECO:0000313" key="11">
    <source>
        <dbReference type="Proteomes" id="UP000177528"/>
    </source>
</evidence>
<comment type="caution">
    <text evidence="10">The sequence shown here is derived from an EMBL/GenBank/DDBJ whole genome shotgun (WGS) entry which is preliminary data.</text>
</comment>
<dbReference type="Proteomes" id="UP000177528">
    <property type="component" value="Unassembled WGS sequence"/>
</dbReference>
<dbReference type="GO" id="GO:0005886">
    <property type="term" value="C:plasma membrane"/>
    <property type="evidence" value="ECO:0007669"/>
    <property type="project" value="UniProtKB-SubCell"/>
</dbReference>
<dbReference type="AlphaFoldDB" id="A0A1G1X4I3"/>
<gene>
    <name evidence="9" type="primary">secE</name>
    <name evidence="10" type="ORF">A3D99_05180</name>
</gene>
<keyword evidence="3 9" id="KW-1003">Cell membrane</keyword>
<keyword evidence="6 9" id="KW-1133">Transmembrane helix</keyword>
<evidence type="ECO:0000256" key="2">
    <source>
        <dbReference type="ARBA" id="ARBA00022448"/>
    </source>
</evidence>
<dbReference type="PANTHER" id="PTHR33910">
    <property type="entry name" value="PROTEIN TRANSLOCASE SUBUNIT SECE"/>
    <property type="match status" value="1"/>
</dbReference>
<dbReference type="HAMAP" id="MF_00422">
    <property type="entry name" value="SecE"/>
    <property type="match status" value="1"/>
</dbReference>
<dbReference type="InterPro" id="IPR038379">
    <property type="entry name" value="SecE_sf"/>
</dbReference>
<dbReference type="InterPro" id="IPR001901">
    <property type="entry name" value="Translocase_SecE/Sec61-g"/>
</dbReference>
<feature type="transmembrane region" description="Helical" evidence="9">
    <location>
        <begin position="30"/>
        <end position="56"/>
    </location>
</feature>
<dbReference type="PANTHER" id="PTHR33910:SF1">
    <property type="entry name" value="PROTEIN TRANSLOCASE SUBUNIT SECE"/>
    <property type="match status" value="1"/>
</dbReference>
<keyword evidence="2 9" id="KW-0813">Transport</keyword>
<evidence type="ECO:0000256" key="3">
    <source>
        <dbReference type="ARBA" id="ARBA00022475"/>
    </source>
</evidence>
<comment type="function">
    <text evidence="9">Essential subunit of the Sec protein translocation channel SecYEG. Clamps together the 2 halves of SecY. May contact the channel plug during translocation.</text>
</comment>
<dbReference type="GO" id="GO:0065002">
    <property type="term" value="P:intracellular protein transmembrane transport"/>
    <property type="evidence" value="ECO:0007669"/>
    <property type="project" value="UniProtKB-UniRule"/>
</dbReference>
<dbReference type="GO" id="GO:0006605">
    <property type="term" value="P:protein targeting"/>
    <property type="evidence" value="ECO:0007669"/>
    <property type="project" value="UniProtKB-UniRule"/>
</dbReference>
<keyword evidence="4 9" id="KW-0812">Transmembrane</keyword>
<proteinExistence type="inferred from homology"/>
<keyword evidence="8 9" id="KW-0472">Membrane</keyword>
<protein>
    <recommendedName>
        <fullName evidence="9">Protein translocase subunit SecE</fullName>
    </recommendedName>
</protein>
<comment type="subcellular location">
    <subcellularLocation>
        <location evidence="9">Cell membrane</location>
        <topology evidence="9">Single-pass membrane protein</topology>
    </subcellularLocation>
    <subcellularLocation>
        <location evidence="1">Membrane</location>
    </subcellularLocation>
</comment>
<name>A0A1G1X4I3_9BACT</name>
<dbReference type="GO" id="GO:0008320">
    <property type="term" value="F:protein transmembrane transporter activity"/>
    <property type="evidence" value="ECO:0007669"/>
    <property type="project" value="UniProtKB-UniRule"/>
</dbReference>